<reference evidence="7 8" key="1">
    <citation type="submission" date="2020-07" db="EMBL/GenBank/DDBJ databases">
        <title>Alkalicella. sp. LB2 genome.</title>
        <authorList>
            <person name="Postec A."/>
            <person name="Quemeneur M."/>
        </authorList>
    </citation>
    <scope>NUCLEOTIDE SEQUENCE [LARGE SCALE GENOMIC DNA]</scope>
    <source>
        <strain evidence="7 8">LB2</strain>
    </source>
</reference>
<evidence type="ECO:0000256" key="1">
    <source>
        <dbReference type="ARBA" id="ARBA00004236"/>
    </source>
</evidence>
<organism evidence="7 8">
    <name type="scientific">Alkalicella caledoniensis</name>
    <dbReference type="NCBI Taxonomy" id="2731377"/>
    <lineage>
        <taxon>Bacteria</taxon>
        <taxon>Bacillati</taxon>
        <taxon>Bacillota</taxon>
        <taxon>Clostridia</taxon>
        <taxon>Eubacteriales</taxon>
        <taxon>Proteinivoracaceae</taxon>
        <taxon>Alkalicella</taxon>
    </lineage>
</organism>
<dbReference type="GO" id="GO:0015871">
    <property type="term" value="P:choline transport"/>
    <property type="evidence" value="ECO:0007669"/>
    <property type="project" value="TreeGrafter"/>
</dbReference>
<dbReference type="Gene3D" id="3.10.105.10">
    <property type="entry name" value="Dipeptide-binding Protein, Domain 3"/>
    <property type="match status" value="2"/>
</dbReference>
<evidence type="ECO:0000259" key="6">
    <source>
        <dbReference type="Pfam" id="PF04069"/>
    </source>
</evidence>
<dbReference type="Pfam" id="PF04069">
    <property type="entry name" value="OpuAC"/>
    <property type="match status" value="1"/>
</dbReference>
<evidence type="ECO:0000256" key="3">
    <source>
        <dbReference type="ARBA" id="ARBA00022475"/>
    </source>
</evidence>
<evidence type="ECO:0000313" key="7">
    <source>
        <dbReference type="EMBL" id="QNO14972.1"/>
    </source>
</evidence>
<dbReference type="AlphaFoldDB" id="A0A7G9W8G0"/>
<dbReference type="RefSeq" id="WP_213165336.1">
    <property type="nucleotide sequence ID" value="NZ_CP058559.1"/>
</dbReference>
<dbReference type="Proteomes" id="UP000516160">
    <property type="component" value="Chromosome"/>
</dbReference>
<dbReference type="GO" id="GO:0043190">
    <property type="term" value="C:ATP-binding cassette (ABC) transporter complex"/>
    <property type="evidence" value="ECO:0007669"/>
    <property type="project" value="InterPro"/>
</dbReference>
<keyword evidence="2" id="KW-0813">Transport</keyword>
<evidence type="ECO:0000256" key="4">
    <source>
        <dbReference type="ARBA" id="ARBA00023136"/>
    </source>
</evidence>
<keyword evidence="5" id="KW-0732">Signal</keyword>
<evidence type="ECO:0000256" key="5">
    <source>
        <dbReference type="SAM" id="SignalP"/>
    </source>
</evidence>
<dbReference type="EMBL" id="CP058559">
    <property type="protein sequence ID" value="QNO14972.1"/>
    <property type="molecule type" value="Genomic_DNA"/>
</dbReference>
<name>A0A7G9W8G0_ALKCA</name>
<gene>
    <name evidence="7" type="ORF">HYG86_09375</name>
</gene>
<evidence type="ECO:0000256" key="2">
    <source>
        <dbReference type="ARBA" id="ARBA00022448"/>
    </source>
</evidence>
<accession>A0A7G9W8G0</accession>
<protein>
    <submittedName>
        <fullName evidence="7">Glycine betaine ABC transporter substrate-binding protein</fullName>
    </submittedName>
</protein>
<dbReference type="PROSITE" id="PS51257">
    <property type="entry name" value="PROKAR_LIPOPROTEIN"/>
    <property type="match status" value="1"/>
</dbReference>
<keyword evidence="3" id="KW-1003">Cell membrane</keyword>
<feature type="domain" description="ABC-type glycine betaine transport system substrate-binding" evidence="6">
    <location>
        <begin position="36"/>
        <end position="279"/>
    </location>
</feature>
<keyword evidence="8" id="KW-1185">Reference proteome</keyword>
<feature type="signal peptide" evidence="5">
    <location>
        <begin position="1"/>
        <end position="27"/>
    </location>
</feature>
<dbReference type="GO" id="GO:0005275">
    <property type="term" value="F:amine transmembrane transporter activity"/>
    <property type="evidence" value="ECO:0007669"/>
    <property type="project" value="TreeGrafter"/>
</dbReference>
<dbReference type="KEGG" id="acae:HYG86_09375"/>
<dbReference type="InterPro" id="IPR007210">
    <property type="entry name" value="ABC_Gly_betaine_transp_sub-bd"/>
</dbReference>
<proteinExistence type="predicted"/>
<feature type="chain" id="PRO_5028898770" evidence="5">
    <location>
        <begin position="28"/>
        <end position="289"/>
    </location>
</feature>
<keyword evidence="4" id="KW-0472">Membrane</keyword>
<dbReference type="SUPFAM" id="SSF53850">
    <property type="entry name" value="Periplasmic binding protein-like II"/>
    <property type="match status" value="1"/>
</dbReference>
<dbReference type="GO" id="GO:0015226">
    <property type="term" value="F:carnitine transmembrane transporter activity"/>
    <property type="evidence" value="ECO:0007669"/>
    <property type="project" value="TreeGrafter"/>
</dbReference>
<dbReference type="CDD" id="cd13639">
    <property type="entry name" value="PBP2_OpuAC_like"/>
    <property type="match status" value="1"/>
</dbReference>
<sequence length="289" mass="32325">MKNFKSIFMVTAIVLIMSLTFVGCTSGTDNENDQQEVSISYVNWACATASTYLVKNILEIEYEYDVTLHDLEAGQMWQGLSTGDADFILAAWLPNTHSNYYSQFKDEVVNVGANYHGAMVGLVVPTYVDIDSIEELNANIDKFEGQIVGIDSGAGIMAATNNAIEEYDLDLNLLESSDAAMTAELSRAIANNEWVVVTGWAPHWKFADFDLKFLEDPKDVYGGEETINTIAREGFATDHPEIQTFLEKYYLSPEELGGLIATMEEYSNRDEAAQVWIEQNRELVDSWLN</sequence>
<dbReference type="PANTHER" id="PTHR47737:SF1">
    <property type="entry name" value="GLYCINE BETAINE_PROLINE BETAINE TRANSPORT SYSTEM PERMEASE PROTEIN PROW"/>
    <property type="match status" value="1"/>
</dbReference>
<comment type="subcellular location">
    <subcellularLocation>
        <location evidence="1">Cell membrane</location>
    </subcellularLocation>
</comment>
<dbReference type="Gene3D" id="3.40.190.100">
    <property type="entry name" value="Glycine betaine-binding periplasmic protein, domain 2"/>
    <property type="match status" value="1"/>
</dbReference>
<dbReference type="PANTHER" id="PTHR47737">
    <property type="entry name" value="GLYCINE BETAINE/PROLINE BETAINE TRANSPORT SYSTEM PERMEASE PROTEIN PROW"/>
    <property type="match status" value="1"/>
</dbReference>
<dbReference type="GO" id="GO:0031460">
    <property type="term" value="P:glycine betaine transport"/>
    <property type="evidence" value="ECO:0007669"/>
    <property type="project" value="TreeGrafter"/>
</dbReference>
<evidence type="ECO:0000313" key="8">
    <source>
        <dbReference type="Proteomes" id="UP000516160"/>
    </source>
</evidence>